<keyword evidence="1" id="KW-1133">Transmembrane helix</keyword>
<evidence type="ECO:0000256" key="1">
    <source>
        <dbReference type="SAM" id="Phobius"/>
    </source>
</evidence>
<dbReference type="AlphaFoldDB" id="A0AAV5IHG2"/>
<dbReference type="EMBL" id="BPVZ01000010">
    <property type="protein sequence ID" value="GKU96609.1"/>
    <property type="molecule type" value="Genomic_DNA"/>
</dbReference>
<evidence type="ECO:0000313" key="2">
    <source>
        <dbReference type="EMBL" id="GKU96609.1"/>
    </source>
</evidence>
<name>A0AAV5IHG2_9ROSI</name>
<proteinExistence type="predicted"/>
<dbReference type="Proteomes" id="UP001054252">
    <property type="component" value="Unassembled WGS sequence"/>
</dbReference>
<comment type="caution">
    <text evidence="2">The sequence shown here is derived from an EMBL/GenBank/DDBJ whole genome shotgun (WGS) entry which is preliminary data.</text>
</comment>
<sequence>MEAASPQRTGLQFSPQAFYLLLARDTRIERKAFESHRRCPVIVLFFILFLFVREFVGRVECVFG</sequence>
<feature type="transmembrane region" description="Helical" evidence="1">
    <location>
        <begin position="39"/>
        <end position="56"/>
    </location>
</feature>
<protein>
    <submittedName>
        <fullName evidence="2">Uncharacterized protein</fullName>
    </submittedName>
</protein>
<keyword evidence="1" id="KW-0812">Transmembrane</keyword>
<keyword evidence="1" id="KW-0472">Membrane</keyword>
<reference evidence="2 3" key="1">
    <citation type="journal article" date="2021" name="Commun. Biol.">
        <title>The genome of Shorea leprosula (Dipterocarpaceae) highlights the ecological relevance of drought in aseasonal tropical rainforests.</title>
        <authorList>
            <person name="Ng K.K.S."/>
            <person name="Kobayashi M.J."/>
            <person name="Fawcett J.A."/>
            <person name="Hatakeyama M."/>
            <person name="Paape T."/>
            <person name="Ng C.H."/>
            <person name="Ang C.C."/>
            <person name="Tnah L.H."/>
            <person name="Lee C.T."/>
            <person name="Nishiyama T."/>
            <person name="Sese J."/>
            <person name="O'Brien M.J."/>
            <person name="Copetti D."/>
            <person name="Mohd Noor M.I."/>
            <person name="Ong R.C."/>
            <person name="Putra M."/>
            <person name="Sireger I.Z."/>
            <person name="Indrioko S."/>
            <person name="Kosugi Y."/>
            <person name="Izuno A."/>
            <person name="Isagi Y."/>
            <person name="Lee S.L."/>
            <person name="Shimizu K.K."/>
        </authorList>
    </citation>
    <scope>NUCLEOTIDE SEQUENCE [LARGE SCALE GENOMIC DNA]</scope>
    <source>
        <strain evidence="2">214</strain>
    </source>
</reference>
<keyword evidence="3" id="KW-1185">Reference proteome</keyword>
<evidence type="ECO:0000313" key="3">
    <source>
        <dbReference type="Proteomes" id="UP001054252"/>
    </source>
</evidence>
<organism evidence="2 3">
    <name type="scientific">Rubroshorea leprosula</name>
    <dbReference type="NCBI Taxonomy" id="152421"/>
    <lineage>
        <taxon>Eukaryota</taxon>
        <taxon>Viridiplantae</taxon>
        <taxon>Streptophyta</taxon>
        <taxon>Embryophyta</taxon>
        <taxon>Tracheophyta</taxon>
        <taxon>Spermatophyta</taxon>
        <taxon>Magnoliopsida</taxon>
        <taxon>eudicotyledons</taxon>
        <taxon>Gunneridae</taxon>
        <taxon>Pentapetalae</taxon>
        <taxon>rosids</taxon>
        <taxon>malvids</taxon>
        <taxon>Malvales</taxon>
        <taxon>Dipterocarpaceae</taxon>
        <taxon>Rubroshorea</taxon>
    </lineage>
</organism>
<gene>
    <name evidence="2" type="ORF">SLEP1_g9827</name>
</gene>
<accession>A0AAV5IHG2</accession>